<sequence length="188" mass="19022">MQRARILRLIGLAGTAVLALAVPLAAATAGPADSLLPPVVPDAGRDPGSPGPSAASGDPLTELTRSLLARGRTTHCGPELTARPGITAQTCVLAEAGRTWARTFFHNSTGEPLRAALTLLRPDGRSVQANCAVPADGAPGVCETPDGPTARGARLAYGAVAEFSDLAGERLLLRSGGNWTPDGGSSGR</sequence>
<accession>A0A059W672</accession>
<dbReference type="RefSeq" id="WP_016578562.1">
    <property type="nucleotide sequence ID" value="NZ_BHXC01000006.1"/>
</dbReference>
<protein>
    <submittedName>
        <fullName evidence="1">Uncharacterized protein</fullName>
    </submittedName>
</protein>
<dbReference type="eggNOG" id="ENOG50342FG">
    <property type="taxonomic scope" value="Bacteria"/>
</dbReference>
<gene>
    <name evidence="1" type="ORF">SALB_05185</name>
</gene>
<proteinExistence type="predicted"/>
<dbReference type="Proteomes" id="UP000288351">
    <property type="component" value="Unassembled WGS sequence"/>
</dbReference>
<reference evidence="1 2" key="1">
    <citation type="journal article" date="2019" name="Microbiol. Resour. Announc.">
        <title>Draft Genome Sequence of the Most Traditional epsilon-Poly-l-Lysine Producer, Streptomyces albulus NBRC14147.</title>
        <authorList>
            <person name="Yamanaka K."/>
            <person name="Hamano Y."/>
        </authorList>
    </citation>
    <scope>NUCLEOTIDE SEQUENCE [LARGE SCALE GENOMIC DNA]</scope>
    <source>
        <strain evidence="1 2">NBRC 14147</strain>
    </source>
</reference>
<evidence type="ECO:0000313" key="1">
    <source>
        <dbReference type="EMBL" id="GCB92422.1"/>
    </source>
</evidence>
<evidence type="ECO:0000313" key="2">
    <source>
        <dbReference type="Proteomes" id="UP000288351"/>
    </source>
</evidence>
<dbReference type="EMBL" id="BHXC01000006">
    <property type="protein sequence ID" value="GCB92422.1"/>
    <property type="molecule type" value="Genomic_DNA"/>
</dbReference>
<dbReference type="AlphaFoldDB" id="A0A059W672"/>
<name>A0A059W672_STRNR</name>
<comment type="caution">
    <text evidence="1">The sequence shown here is derived from an EMBL/GenBank/DDBJ whole genome shotgun (WGS) entry which is preliminary data.</text>
</comment>
<organism evidence="1 2">
    <name type="scientific">Streptomyces noursei</name>
    <name type="common">Streptomyces albulus</name>
    <dbReference type="NCBI Taxonomy" id="1971"/>
    <lineage>
        <taxon>Bacteria</taxon>
        <taxon>Bacillati</taxon>
        <taxon>Actinomycetota</taxon>
        <taxon>Actinomycetes</taxon>
        <taxon>Kitasatosporales</taxon>
        <taxon>Streptomycetaceae</taxon>
        <taxon>Streptomyces</taxon>
    </lineage>
</organism>